<dbReference type="InterPro" id="IPR013783">
    <property type="entry name" value="Ig-like_fold"/>
</dbReference>
<keyword evidence="2" id="KW-1185">Reference proteome</keyword>
<sequence>MRTLKYPVYSLLAGVVLAGCGGGGGSGGESSAPYTISLRAEKTSLPLNVQGYPAGIGAYHPYTTTLYVQASQGGQAIADGSDDTFACDMRAGLDTGALYYLDGKSEHETSDKDASGQEVKRPTAYRSITLGANSGGNSFHFHAGDKAGVATIACTVTDPRDKKRHTATVNITVGAATGMAASIETVAQFPAVAVQGNAYNYRTATAVQVFALDDANQPLPNSTNYNMLVNLLPGSASAGARLLSGTQSGSSVTVNSVGGVGQFAFSAGTTPGTVGIEVVADRADNNVSNGIQDPIKHVMVLPVVSGQPAEVYEPLTVASVSPPAATVGLPYSYFLSAAGGAAPYAWAALGELPAGLGLSQEGLLSGTPTQTQSGTVPVALRVIDSKGASQVVNVSIAVTAPEKPKVSGTATP</sequence>
<dbReference type="EMBL" id="FNHP01000012">
    <property type="protein sequence ID" value="SDM70673.1"/>
    <property type="molecule type" value="Genomic_DNA"/>
</dbReference>
<dbReference type="RefSeq" id="WP_139182766.1">
    <property type="nucleotide sequence ID" value="NZ_FNHP01000012.1"/>
</dbReference>
<dbReference type="PROSITE" id="PS51257">
    <property type="entry name" value="PROKAR_LIPOPROTEIN"/>
    <property type="match status" value="1"/>
</dbReference>
<dbReference type="Proteomes" id="UP000198552">
    <property type="component" value="Unassembled WGS sequence"/>
</dbReference>
<gene>
    <name evidence="1" type="ORF">SAMN05428957_11270</name>
</gene>
<protein>
    <submittedName>
        <fullName evidence="1">Putative Ig domain-containing protein</fullName>
    </submittedName>
</protein>
<dbReference type="SUPFAM" id="SSF49313">
    <property type="entry name" value="Cadherin-like"/>
    <property type="match status" value="1"/>
</dbReference>
<dbReference type="Gene3D" id="2.60.40.10">
    <property type="entry name" value="Immunoglobulins"/>
    <property type="match status" value="1"/>
</dbReference>
<dbReference type="GO" id="GO:0005509">
    <property type="term" value="F:calcium ion binding"/>
    <property type="evidence" value="ECO:0007669"/>
    <property type="project" value="InterPro"/>
</dbReference>
<name>A0A1G9VF18_9BURK</name>
<dbReference type="AlphaFoldDB" id="A0A1G9VF18"/>
<dbReference type="GO" id="GO:0016020">
    <property type="term" value="C:membrane"/>
    <property type="evidence" value="ECO:0007669"/>
    <property type="project" value="InterPro"/>
</dbReference>
<dbReference type="InterPro" id="IPR015919">
    <property type="entry name" value="Cadherin-like_sf"/>
</dbReference>
<dbReference type="STRING" id="1527607.SAMN05428957_11270"/>
<dbReference type="Pfam" id="PF05345">
    <property type="entry name" value="He_PIG"/>
    <property type="match status" value="1"/>
</dbReference>
<evidence type="ECO:0000313" key="2">
    <source>
        <dbReference type="Proteomes" id="UP000198552"/>
    </source>
</evidence>
<reference evidence="2" key="1">
    <citation type="submission" date="2016-10" db="EMBL/GenBank/DDBJ databases">
        <authorList>
            <person name="Varghese N."/>
            <person name="Submissions S."/>
        </authorList>
    </citation>
    <scope>NUCLEOTIDE SEQUENCE [LARGE SCALE GENOMIC DNA]</scope>
    <source>
        <strain evidence="2">EPL6</strain>
    </source>
</reference>
<dbReference type="OrthoDB" id="5730733at2"/>
<proteinExistence type="predicted"/>
<accession>A0A1G9VF18</accession>
<evidence type="ECO:0000313" key="1">
    <source>
        <dbReference type="EMBL" id="SDM70673.1"/>
    </source>
</evidence>
<organism evidence="1 2">
    <name type="scientific">Oryzisolibacter propanilivorax</name>
    <dbReference type="NCBI Taxonomy" id="1527607"/>
    <lineage>
        <taxon>Bacteria</taxon>
        <taxon>Pseudomonadati</taxon>
        <taxon>Pseudomonadota</taxon>
        <taxon>Betaproteobacteria</taxon>
        <taxon>Burkholderiales</taxon>
        <taxon>Comamonadaceae</taxon>
        <taxon>Oryzisolibacter</taxon>
    </lineage>
</organism>